<dbReference type="InterPro" id="IPR000847">
    <property type="entry name" value="LysR_HTH_N"/>
</dbReference>
<dbReference type="RefSeq" id="WP_101684456.1">
    <property type="nucleotide sequence ID" value="NZ_PJRP01000017.1"/>
</dbReference>
<dbReference type="GO" id="GO:0006351">
    <property type="term" value="P:DNA-templated transcription"/>
    <property type="evidence" value="ECO:0007669"/>
    <property type="project" value="TreeGrafter"/>
</dbReference>
<comment type="caution">
    <text evidence="7">The sequence shown here is derived from an EMBL/GenBank/DDBJ whole genome shotgun (WGS) entry which is preliminary data.</text>
</comment>
<evidence type="ECO:0000256" key="3">
    <source>
        <dbReference type="ARBA" id="ARBA00023125"/>
    </source>
</evidence>
<keyword evidence="2" id="KW-0805">Transcription regulation</keyword>
<dbReference type="AlphaFoldDB" id="A0A2N5C5E2"/>
<evidence type="ECO:0000256" key="4">
    <source>
        <dbReference type="ARBA" id="ARBA00023163"/>
    </source>
</evidence>
<comment type="similarity">
    <text evidence="1">Belongs to the LysR transcriptional regulatory family.</text>
</comment>
<dbReference type="OrthoDB" id="8958512at2"/>
<dbReference type="PANTHER" id="PTHR30537">
    <property type="entry name" value="HTH-TYPE TRANSCRIPTIONAL REGULATOR"/>
    <property type="match status" value="1"/>
</dbReference>
<evidence type="ECO:0000259" key="6">
    <source>
        <dbReference type="PROSITE" id="PS50931"/>
    </source>
</evidence>
<dbReference type="STRING" id="82633.GCA_000974605_02341"/>
<keyword evidence="4" id="KW-0804">Transcription</keyword>
<name>A0A2N5C5E2_9BURK</name>
<dbReference type="GO" id="GO:0043565">
    <property type="term" value="F:sequence-specific DNA binding"/>
    <property type="evidence" value="ECO:0007669"/>
    <property type="project" value="TreeGrafter"/>
</dbReference>
<dbReference type="Proteomes" id="UP000234341">
    <property type="component" value="Unassembled WGS sequence"/>
</dbReference>
<feature type="compositionally biased region" description="Basic and acidic residues" evidence="5">
    <location>
        <begin position="305"/>
        <end position="314"/>
    </location>
</feature>
<keyword evidence="3" id="KW-0238">DNA-binding</keyword>
<dbReference type="FunFam" id="1.10.10.10:FF:000001">
    <property type="entry name" value="LysR family transcriptional regulator"/>
    <property type="match status" value="1"/>
</dbReference>
<accession>A0A2N5C5E2</accession>
<dbReference type="PANTHER" id="PTHR30537:SF72">
    <property type="entry name" value="LYSR FAMILY TRANSCRIPTIONAL REGULATOR"/>
    <property type="match status" value="1"/>
</dbReference>
<protein>
    <recommendedName>
        <fullName evidence="6">HTH lysR-type domain-containing protein</fullName>
    </recommendedName>
</protein>
<feature type="domain" description="HTH lysR-type" evidence="6">
    <location>
        <begin position="1"/>
        <end position="60"/>
    </location>
</feature>
<reference evidence="7 8" key="1">
    <citation type="submission" date="2017-12" db="EMBL/GenBank/DDBJ databases">
        <title>Genome sequence of the active heterotrophic nitrifier-denitrifier, Cupriavidus pauculus UM1.</title>
        <authorList>
            <person name="Putonti C."/>
            <person name="Castignetti D."/>
        </authorList>
    </citation>
    <scope>NUCLEOTIDE SEQUENCE [LARGE SCALE GENOMIC DNA]</scope>
    <source>
        <strain evidence="7 8">UM1</strain>
    </source>
</reference>
<dbReference type="EMBL" id="PJRP01000017">
    <property type="protein sequence ID" value="PLP97431.1"/>
    <property type="molecule type" value="Genomic_DNA"/>
</dbReference>
<dbReference type="InterPro" id="IPR036388">
    <property type="entry name" value="WH-like_DNA-bd_sf"/>
</dbReference>
<dbReference type="Pfam" id="PF00126">
    <property type="entry name" value="HTH_1"/>
    <property type="match status" value="1"/>
</dbReference>
<dbReference type="InterPro" id="IPR036390">
    <property type="entry name" value="WH_DNA-bd_sf"/>
</dbReference>
<dbReference type="Gene3D" id="3.40.190.290">
    <property type="match status" value="1"/>
</dbReference>
<dbReference type="SUPFAM" id="SSF53850">
    <property type="entry name" value="Periplasmic binding protein-like II"/>
    <property type="match status" value="1"/>
</dbReference>
<evidence type="ECO:0000256" key="5">
    <source>
        <dbReference type="SAM" id="MobiDB-lite"/>
    </source>
</evidence>
<dbReference type="SUPFAM" id="SSF46785">
    <property type="entry name" value="Winged helix' DNA-binding domain"/>
    <property type="match status" value="1"/>
</dbReference>
<evidence type="ECO:0000313" key="8">
    <source>
        <dbReference type="Proteomes" id="UP000234341"/>
    </source>
</evidence>
<evidence type="ECO:0000313" key="7">
    <source>
        <dbReference type="EMBL" id="PLP97431.1"/>
    </source>
</evidence>
<proteinExistence type="inferred from homology"/>
<feature type="region of interest" description="Disordered" evidence="5">
    <location>
        <begin position="300"/>
        <end position="321"/>
    </location>
</feature>
<dbReference type="InterPro" id="IPR005119">
    <property type="entry name" value="LysR_subst-bd"/>
</dbReference>
<dbReference type="Gene3D" id="1.10.10.10">
    <property type="entry name" value="Winged helix-like DNA-binding domain superfamily/Winged helix DNA-binding domain"/>
    <property type="match status" value="1"/>
</dbReference>
<evidence type="ECO:0000256" key="1">
    <source>
        <dbReference type="ARBA" id="ARBA00009437"/>
    </source>
</evidence>
<gene>
    <name evidence="7" type="ORF">CYJ10_26680</name>
</gene>
<dbReference type="Pfam" id="PF03466">
    <property type="entry name" value="LysR_substrate"/>
    <property type="match status" value="1"/>
</dbReference>
<dbReference type="GO" id="GO:0003700">
    <property type="term" value="F:DNA-binding transcription factor activity"/>
    <property type="evidence" value="ECO:0007669"/>
    <property type="project" value="InterPro"/>
</dbReference>
<evidence type="ECO:0000256" key="2">
    <source>
        <dbReference type="ARBA" id="ARBA00023015"/>
    </source>
</evidence>
<dbReference type="InterPro" id="IPR058163">
    <property type="entry name" value="LysR-type_TF_proteobact-type"/>
</dbReference>
<sequence length="321" mass="35945">MERMLQAMEVFARIVECENFTRASNLLGIPKASASLLIQQLELHLQVKLLHRTTRQVRPTAAGMTFYEHCLKILLDITDLKSKVGSAAEQASGRLRVELPGDIARQLMPHIARFRLQYPNVSLQISTPRHSSNLIRDGIDCAVRLGELEDSYHFSRQVGTYQLITVASRLYVSRHGYPDTVQSLSAHRTAHASHQGDGRPWEFGFALDGRSTRYPLPESIAFDDVDLLLQYGLQNGGVIQVWDTVATPYIASGRLTEVLAHCRPQARPIHAVYACRTRESMALRVFVDWLSSALEGCQTPGPLPRSEDERRTELDATCTPA</sequence>
<organism evidence="7 8">
    <name type="scientific">Cupriavidus pauculus</name>
    <dbReference type="NCBI Taxonomy" id="82633"/>
    <lineage>
        <taxon>Bacteria</taxon>
        <taxon>Pseudomonadati</taxon>
        <taxon>Pseudomonadota</taxon>
        <taxon>Betaproteobacteria</taxon>
        <taxon>Burkholderiales</taxon>
        <taxon>Burkholderiaceae</taxon>
        <taxon>Cupriavidus</taxon>
    </lineage>
</organism>
<dbReference type="PROSITE" id="PS50931">
    <property type="entry name" value="HTH_LYSR"/>
    <property type="match status" value="1"/>
</dbReference>